<accession>A0A449B6K8</accession>
<evidence type="ECO:0000256" key="1">
    <source>
        <dbReference type="SAM" id="Phobius"/>
    </source>
</evidence>
<protein>
    <submittedName>
        <fullName evidence="2">Uncharacterized protein</fullName>
    </submittedName>
</protein>
<keyword evidence="1" id="KW-1133">Transmembrane helix</keyword>
<dbReference type="RefSeq" id="WP_129693770.1">
    <property type="nucleotide sequence ID" value="NZ_LR215039.1"/>
</dbReference>
<evidence type="ECO:0000313" key="3">
    <source>
        <dbReference type="Proteomes" id="UP000289497"/>
    </source>
</evidence>
<dbReference type="EMBL" id="LR215039">
    <property type="protein sequence ID" value="VEU76243.1"/>
    <property type="molecule type" value="Genomic_DNA"/>
</dbReference>
<gene>
    <name evidence="2" type="ORF">NCTC10179_00416</name>
</gene>
<dbReference type="AlphaFoldDB" id="A0A449B6K8"/>
<feature type="transmembrane region" description="Helical" evidence="1">
    <location>
        <begin position="29"/>
        <end position="51"/>
    </location>
</feature>
<proteinExistence type="predicted"/>
<name>A0A449B6K8_9BACT</name>
<evidence type="ECO:0000313" key="2">
    <source>
        <dbReference type="EMBL" id="VEU76243.1"/>
    </source>
</evidence>
<keyword evidence="1" id="KW-0472">Membrane</keyword>
<organism evidence="2 3">
    <name type="scientific">Mycoplasmopsis columboralis</name>
    <dbReference type="NCBI Taxonomy" id="171282"/>
    <lineage>
        <taxon>Bacteria</taxon>
        <taxon>Bacillati</taxon>
        <taxon>Mycoplasmatota</taxon>
        <taxon>Mycoplasmoidales</taxon>
        <taxon>Metamycoplasmataceae</taxon>
        <taxon>Mycoplasmopsis</taxon>
    </lineage>
</organism>
<feature type="transmembrane region" description="Helical" evidence="1">
    <location>
        <begin position="72"/>
        <end position="93"/>
    </location>
</feature>
<reference evidence="2 3" key="1">
    <citation type="submission" date="2019-01" db="EMBL/GenBank/DDBJ databases">
        <authorList>
            <consortium name="Pathogen Informatics"/>
        </authorList>
    </citation>
    <scope>NUCLEOTIDE SEQUENCE [LARGE SCALE GENOMIC DNA]</scope>
    <source>
        <strain evidence="2 3">NCTC10179</strain>
    </source>
</reference>
<sequence>MISKITAFYEENEQIKSLLQKAWSKGVNIVVIIAAIVIALTIIMIAVYFILAHFQKADQIRKMYKDYGKYGIYLVIGILILLSVIGGVITYLADETRNTLLNINIF</sequence>
<keyword evidence="1" id="KW-0812">Transmembrane</keyword>
<dbReference type="Proteomes" id="UP000289497">
    <property type="component" value="Chromosome"/>
</dbReference>
<keyword evidence="3" id="KW-1185">Reference proteome</keyword>
<dbReference type="KEGG" id="mcou:NCTC10179_00416"/>